<accession>A0A1Y6GYM1</accession>
<organism evidence="2 4">
    <name type="scientific">Xanthomonas fragariae</name>
    <dbReference type="NCBI Taxonomy" id="48664"/>
    <lineage>
        <taxon>Bacteria</taxon>
        <taxon>Pseudomonadati</taxon>
        <taxon>Pseudomonadota</taxon>
        <taxon>Gammaproteobacteria</taxon>
        <taxon>Lysobacterales</taxon>
        <taxon>Lysobacteraceae</taxon>
        <taxon>Xanthomonas</taxon>
    </lineage>
</organism>
<sequence length="63" mass="6725">MEITARTIAPLICRAAGAVCLLCASRDRAEQVVAWSAMADAADSASIATDTCWALRVVIARMW</sequence>
<dbReference type="EMBL" id="LT853885">
    <property type="protein sequence ID" value="SMR02560.1"/>
    <property type="molecule type" value="Genomic_DNA"/>
</dbReference>
<evidence type="ECO:0000313" key="2">
    <source>
        <dbReference type="EMBL" id="SMR02560.1"/>
    </source>
</evidence>
<keyword evidence="3" id="KW-1185">Reference proteome</keyword>
<name>A0A1Y6GYM1_9XANT</name>
<evidence type="ECO:0000313" key="3">
    <source>
        <dbReference type="Proteomes" id="UP000195877"/>
    </source>
</evidence>
<dbReference type="Proteomes" id="UP000195953">
    <property type="component" value="Chromosome 1"/>
</dbReference>
<protein>
    <submittedName>
        <fullName evidence="2">Sensor protein</fullName>
    </submittedName>
</protein>
<reference evidence="1 3" key="2">
    <citation type="submission" date="2017-05" db="EMBL/GenBank/DDBJ databases">
        <authorList>
            <person name="Blom J."/>
        </authorList>
    </citation>
    <scope>NUCLEOTIDE SEQUENCE [LARGE SCALE GENOMIC DNA]</scope>
    <source>
        <strain evidence="1">PD885</strain>
    </source>
</reference>
<dbReference type="EMBL" id="LT853882">
    <property type="protein sequence ID" value="SMQ99986.1"/>
    <property type="molecule type" value="Genomic_DNA"/>
</dbReference>
<evidence type="ECO:0000313" key="4">
    <source>
        <dbReference type="Proteomes" id="UP000195953"/>
    </source>
</evidence>
<evidence type="ECO:0000313" key="1">
    <source>
        <dbReference type="EMBL" id="SMQ99986.1"/>
    </source>
</evidence>
<reference evidence="2 4" key="1">
    <citation type="submission" date="2017-05" db="EMBL/GenBank/DDBJ databases">
        <authorList>
            <person name="Song R."/>
            <person name="Chenine A.L."/>
            <person name="Ruprecht R.M."/>
        </authorList>
    </citation>
    <scope>NUCLEOTIDE SEQUENCE [LARGE SCALE GENOMIC DNA]</scope>
    <source>
        <strain evidence="2">PD5205</strain>
    </source>
</reference>
<gene>
    <name evidence="2" type="ORF">PD5205_01247</name>
    <name evidence="1" type="ORF">PD885_02758</name>
</gene>
<dbReference type="Proteomes" id="UP000195877">
    <property type="component" value="Chromosome 1"/>
</dbReference>
<proteinExistence type="predicted"/>
<dbReference type="AlphaFoldDB" id="A0A1Y6GYM1"/>